<keyword evidence="10 11" id="KW-0998">Cell outer membrane</keyword>
<keyword evidence="7" id="KW-0408">Iron</keyword>
<reference evidence="15" key="2">
    <citation type="submission" date="2023-07" db="EMBL/GenBank/DDBJ databases">
        <title>Genome content predicts the carbon catabolic preferences of heterotrophic bacteria.</title>
        <authorList>
            <person name="Gralka M."/>
        </authorList>
    </citation>
    <scope>NUCLEOTIDE SEQUENCE</scope>
    <source>
        <strain evidence="15">F2M12</strain>
    </source>
</reference>
<dbReference type="InterPro" id="IPR036942">
    <property type="entry name" value="Beta-barrel_TonB_sf"/>
</dbReference>
<dbReference type="Proteomes" id="UP001170717">
    <property type="component" value="Unassembled WGS sequence"/>
</dbReference>
<dbReference type="Proteomes" id="UP000056750">
    <property type="component" value="Chromosome"/>
</dbReference>
<dbReference type="GeneID" id="83257764"/>
<dbReference type="InterPro" id="IPR018247">
    <property type="entry name" value="EF_Hand_1_Ca_BS"/>
</dbReference>
<dbReference type="Gene3D" id="2.40.170.20">
    <property type="entry name" value="TonB-dependent receptor, beta-barrel domain"/>
    <property type="match status" value="1"/>
</dbReference>
<evidence type="ECO:0000313" key="16">
    <source>
        <dbReference type="Proteomes" id="UP000056750"/>
    </source>
</evidence>
<feature type="chain" id="PRO_5043914031" evidence="12">
    <location>
        <begin position="30"/>
        <end position="809"/>
    </location>
</feature>
<dbReference type="Gene3D" id="2.170.130.10">
    <property type="entry name" value="TonB-dependent receptor, plug domain"/>
    <property type="match status" value="1"/>
</dbReference>
<evidence type="ECO:0000256" key="8">
    <source>
        <dbReference type="ARBA" id="ARBA00023065"/>
    </source>
</evidence>
<keyword evidence="15" id="KW-0675">Receptor</keyword>
<dbReference type="PROSITE" id="PS52016">
    <property type="entry name" value="TONB_DEPENDENT_REC_3"/>
    <property type="match status" value="1"/>
</dbReference>
<dbReference type="InterPro" id="IPR012910">
    <property type="entry name" value="Plug_dom"/>
</dbReference>
<dbReference type="InterPro" id="IPR037066">
    <property type="entry name" value="Plug_dom_sf"/>
</dbReference>
<dbReference type="PROSITE" id="PS00018">
    <property type="entry name" value="EF_HAND_1"/>
    <property type="match status" value="1"/>
</dbReference>
<evidence type="ECO:0000256" key="6">
    <source>
        <dbReference type="ARBA" id="ARBA00022729"/>
    </source>
</evidence>
<evidence type="ECO:0000256" key="12">
    <source>
        <dbReference type="SAM" id="SignalP"/>
    </source>
</evidence>
<keyword evidence="3 11" id="KW-1134">Transmembrane beta strand</keyword>
<dbReference type="RefSeq" id="WP_057792588.1">
    <property type="nucleotide sequence ID" value="NZ_CP013926.1"/>
</dbReference>
<organism evidence="15 17">
    <name type="scientific">Alteromonas stellipolaris</name>
    <dbReference type="NCBI Taxonomy" id="233316"/>
    <lineage>
        <taxon>Bacteria</taxon>
        <taxon>Pseudomonadati</taxon>
        <taxon>Pseudomonadota</taxon>
        <taxon>Gammaproteobacteria</taxon>
        <taxon>Alteromonadales</taxon>
        <taxon>Alteromonadaceae</taxon>
        <taxon>Alteromonas/Salinimonas group</taxon>
        <taxon>Alteromonas</taxon>
    </lineage>
</organism>
<dbReference type="PANTHER" id="PTHR32552">
    <property type="entry name" value="FERRICHROME IRON RECEPTOR-RELATED"/>
    <property type="match status" value="1"/>
</dbReference>
<comment type="similarity">
    <text evidence="11">Belongs to the TonB-dependent receptor family.</text>
</comment>
<evidence type="ECO:0000313" key="14">
    <source>
        <dbReference type="EMBL" id="AMJ74043.1"/>
    </source>
</evidence>
<evidence type="ECO:0000259" key="13">
    <source>
        <dbReference type="Pfam" id="PF07715"/>
    </source>
</evidence>
<evidence type="ECO:0000256" key="7">
    <source>
        <dbReference type="ARBA" id="ARBA00023004"/>
    </source>
</evidence>
<evidence type="ECO:0000256" key="10">
    <source>
        <dbReference type="ARBA" id="ARBA00023237"/>
    </source>
</evidence>
<evidence type="ECO:0000256" key="2">
    <source>
        <dbReference type="ARBA" id="ARBA00022448"/>
    </source>
</evidence>
<gene>
    <name evidence="14" type="ORF">AVL57_08670</name>
    <name evidence="15" type="ORF">Q4527_16510</name>
</gene>
<proteinExistence type="inferred from homology"/>
<sequence length="809" mass="88550">MINTTFKLNPFARALAFGLTLSVPSIALAQDAESAPKDADVEKIEVTGSLGSLPGQDVESVFGFGKSILETPRSASTISQEQMERFNVSDIDELVAFAPGTFTQSFFGVAGSLDVRGTPGETYFRGVKRLDNPGNYPTPIGASSRIDIVRGPASPIYGPSKIGGYLNFNPKSARASSGQYLEKPEGAISYTTGSWDKSVLTAEVGGPAQVGDKTVGYYLYGEVENSDSYYENTQTDQTILQAAFNIDITDNLRVEFGGMYHDYDGNQVAGWNRLTQELIDDGTYITGTAQSLDTDGDGSISHEEYGAVNIAGNSFFYVPGAAFTDDEATALMALENVGTTTLSGSQVLVAPDDQLGNEAITFYFDTIYYADNWEIRNQFFYDSYDNINENAYGFSQFHDSWVIEDKIVFATEYENDSLLAQFQISPSIRYTDFLHGDDFTYEYFNRRDLTMASSALDRRLLSTRSGMNYDNYDEGNYLDLGIGAMTDLTWDWGLNLVLGVRYDTIDIETTSRQDLLLPGARIEGNEGTPVSAEDTVGGWSWNTSISYELPFGLIPYITAAEQATIVAGQGAEIGVGQLEDGAFDTSELFEFGIKGSLLDDTLYFALSSFEMERTDFSSQNTVTNNTTNNKGTEFELRWVVNENLVMSAGYTNIKVINLTALENGSQFGFLGAEDLTSLTDPSLVFGGNVIGLNLIGEGFANTDARKAGIPENVYTVTATYDFQNGYAANVSVVDVEEVASGFSASVMLPAYTLVNAGVSYQADDWSVNFTVKNLTDERYFRANFPDLFGSQVVLPELPRHWSAKFAYKF</sequence>
<dbReference type="SUPFAM" id="SSF56935">
    <property type="entry name" value="Porins"/>
    <property type="match status" value="1"/>
</dbReference>
<feature type="signal peptide" evidence="12">
    <location>
        <begin position="1"/>
        <end position="29"/>
    </location>
</feature>
<dbReference type="EMBL" id="JAUOQI010000014">
    <property type="protein sequence ID" value="MDO6579008.1"/>
    <property type="molecule type" value="Genomic_DNA"/>
</dbReference>
<evidence type="ECO:0000256" key="11">
    <source>
        <dbReference type="PROSITE-ProRule" id="PRU01360"/>
    </source>
</evidence>
<evidence type="ECO:0000313" key="15">
    <source>
        <dbReference type="EMBL" id="MDO6579008.1"/>
    </source>
</evidence>
<evidence type="ECO:0000256" key="9">
    <source>
        <dbReference type="ARBA" id="ARBA00023136"/>
    </source>
</evidence>
<keyword evidence="16" id="KW-1185">Reference proteome</keyword>
<feature type="domain" description="TonB-dependent receptor plug" evidence="13">
    <location>
        <begin position="69"/>
        <end position="164"/>
    </location>
</feature>
<dbReference type="PANTHER" id="PTHR32552:SF68">
    <property type="entry name" value="FERRICHROME OUTER MEMBRANE TRANSPORTER_PHAGE RECEPTOR"/>
    <property type="match status" value="1"/>
</dbReference>
<keyword evidence="2 11" id="KW-0813">Transport</keyword>
<keyword evidence="5 11" id="KW-0812">Transmembrane</keyword>
<keyword evidence="8" id="KW-0406">Ion transport</keyword>
<name>A0AAW7Z846_9ALTE</name>
<evidence type="ECO:0000256" key="4">
    <source>
        <dbReference type="ARBA" id="ARBA00022496"/>
    </source>
</evidence>
<keyword evidence="9 11" id="KW-0472">Membrane</keyword>
<dbReference type="KEGG" id="asq:AVL57_08670"/>
<dbReference type="GO" id="GO:0009279">
    <property type="term" value="C:cell outer membrane"/>
    <property type="evidence" value="ECO:0007669"/>
    <property type="project" value="UniProtKB-SubCell"/>
</dbReference>
<evidence type="ECO:0000256" key="1">
    <source>
        <dbReference type="ARBA" id="ARBA00004571"/>
    </source>
</evidence>
<dbReference type="Pfam" id="PF07715">
    <property type="entry name" value="Plug"/>
    <property type="match status" value="1"/>
</dbReference>
<dbReference type="AlphaFoldDB" id="A0AAW7Z846"/>
<reference evidence="14 16" key="1">
    <citation type="submission" date="2015-12" db="EMBL/GenBank/DDBJ databases">
        <title>Intraspecies pangenome expansion in the marine bacterium Alteromonas.</title>
        <authorList>
            <person name="Lopez-Perez M."/>
            <person name="Rodriguez-Valera F."/>
        </authorList>
    </citation>
    <scope>NUCLEOTIDE SEQUENCE [LARGE SCALE GENOMIC DNA]</scope>
    <source>
        <strain evidence="14 16">LMG 21861</strain>
    </source>
</reference>
<comment type="subcellular location">
    <subcellularLocation>
        <location evidence="1 11">Cell outer membrane</location>
        <topology evidence="1 11">Multi-pass membrane protein</topology>
    </subcellularLocation>
</comment>
<keyword evidence="6 12" id="KW-0732">Signal</keyword>
<dbReference type="GO" id="GO:0015344">
    <property type="term" value="F:siderophore uptake transmembrane transporter activity"/>
    <property type="evidence" value="ECO:0007669"/>
    <property type="project" value="TreeGrafter"/>
</dbReference>
<evidence type="ECO:0000256" key="5">
    <source>
        <dbReference type="ARBA" id="ARBA00022692"/>
    </source>
</evidence>
<protein>
    <submittedName>
        <fullName evidence="14 15">TonB-dependent receptor</fullName>
    </submittedName>
</protein>
<dbReference type="EMBL" id="CP013926">
    <property type="protein sequence ID" value="AMJ74043.1"/>
    <property type="molecule type" value="Genomic_DNA"/>
</dbReference>
<evidence type="ECO:0000313" key="17">
    <source>
        <dbReference type="Proteomes" id="UP001170717"/>
    </source>
</evidence>
<accession>A0AAW7Z846</accession>
<keyword evidence="4" id="KW-0410">Iron transport</keyword>
<evidence type="ECO:0000256" key="3">
    <source>
        <dbReference type="ARBA" id="ARBA00022452"/>
    </source>
</evidence>
<dbReference type="InterPro" id="IPR039426">
    <property type="entry name" value="TonB-dep_rcpt-like"/>
</dbReference>